<dbReference type="Proteomes" id="UP001152523">
    <property type="component" value="Unassembled WGS sequence"/>
</dbReference>
<dbReference type="AlphaFoldDB" id="A0AAV0GCC5"/>
<gene>
    <name evidence="2" type="ORF">CEPIT_LOCUS42354</name>
</gene>
<evidence type="ECO:0008006" key="4">
    <source>
        <dbReference type="Google" id="ProtNLM"/>
    </source>
</evidence>
<protein>
    <recommendedName>
        <fullName evidence="4">Pollen Ole e 1 allergen and extensin family protein</fullName>
    </recommendedName>
</protein>
<reference evidence="2" key="1">
    <citation type="submission" date="2022-07" db="EMBL/GenBank/DDBJ databases">
        <authorList>
            <person name="Macas J."/>
            <person name="Novak P."/>
            <person name="Neumann P."/>
        </authorList>
    </citation>
    <scope>NUCLEOTIDE SEQUENCE</scope>
</reference>
<comment type="caution">
    <text evidence="2">The sequence shown here is derived from an EMBL/GenBank/DDBJ whole genome shotgun (WGS) entry which is preliminary data.</text>
</comment>
<accession>A0AAV0GCC5</accession>
<dbReference type="Pfam" id="PF01190">
    <property type="entry name" value="Pollen_Ole_e_1"/>
    <property type="match status" value="1"/>
</dbReference>
<dbReference type="EMBL" id="CAMAPF010001082">
    <property type="protein sequence ID" value="CAH9145623.1"/>
    <property type="molecule type" value="Genomic_DNA"/>
</dbReference>
<name>A0AAV0GCC5_9ASTE</name>
<dbReference type="PANTHER" id="PTHR47273:SF6">
    <property type="entry name" value="POLLEN OLE E 1 ALLERGEN AND EXTENSIN FAMILY PROTEIN"/>
    <property type="match status" value="1"/>
</dbReference>
<dbReference type="PANTHER" id="PTHR47273">
    <property type="entry name" value="EXPRESSED PROTEIN"/>
    <property type="match status" value="1"/>
</dbReference>
<evidence type="ECO:0000313" key="3">
    <source>
        <dbReference type="Proteomes" id="UP001152523"/>
    </source>
</evidence>
<feature type="signal peptide" evidence="1">
    <location>
        <begin position="1"/>
        <end position="24"/>
    </location>
</feature>
<keyword evidence="1" id="KW-0732">Signal</keyword>
<evidence type="ECO:0000256" key="1">
    <source>
        <dbReference type="SAM" id="SignalP"/>
    </source>
</evidence>
<feature type="chain" id="PRO_5043706873" description="Pollen Ole e 1 allergen and extensin family protein" evidence="1">
    <location>
        <begin position="25"/>
        <end position="192"/>
    </location>
</feature>
<proteinExistence type="predicted"/>
<organism evidence="2 3">
    <name type="scientific">Cuscuta epithymum</name>
    <dbReference type="NCBI Taxonomy" id="186058"/>
    <lineage>
        <taxon>Eukaryota</taxon>
        <taxon>Viridiplantae</taxon>
        <taxon>Streptophyta</taxon>
        <taxon>Embryophyta</taxon>
        <taxon>Tracheophyta</taxon>
        <taxon>Spermatophyta</taxon>
        <taxon>Magnoliopsida</taxon>
        <taxon>eudicotyledons</taxon>
        <taxon>Gunneridae</taxon>
        <taxon>Pentapetalae</taxon>
        <taxon>asterids</taxon>
        <taxon>lamiids</taxon>
        <taxon>Solanales</taxon>
        <taxon>Convolvulaceae</taxon>
        <taxon>Cuscuteae</taxon>
        <taxon>Cuscuta</taxon>
        <taxon>Cuscuta subgen. Cuscuta</taxon>
    </lineage>
</organism>
<sequence length="192" mass="20862">MIRKMALVFASMIFLAFLESPAAATVGANPLVELSGREELVVMGGYGEDKLSTVLIDGSVLCHPCDHLNRPNKPLPLSGASVGVSCNRKGKMRKTSCEAHNTTDEQGYFLIDLPSHLHAIPNLEKACTVRVVHLPKNSACHPNFIKKQKAISLTSNVDGIRTYTSHKITLTTPNDSKACSERQVRAAKRARA</sequence>
<evidence type="ECO:0000313" key="2">
    <source>
        <dbReference type="EMBL" id="CAH9145623.1"/>
    </source>
</evidence>
<keyword evidence="3" id="KW-1185">Reference proteome</keyword>